<accession>A0A2D0N7A4</accession>
<dbReference type="InterPro" id="IPR007404">
    <property type="entry name" value="YdjM-like"/>
</dbReference>
<evidence type="ECO:0000256" key="1">
    <source>
        <dbReference type="SAM" id="Phobius"/>
    </source>
</evidence>
<feature type="transmembrane region" description="Helical" evidence="1">
    <location>
        <begin position="123"/>
        <end position="139"/>
    </location>
</feature>
<evidence type="ECO:0000313" key="2">
    <source>
        <dbReference type="EMBL" id="PHN04278.1"/>
    </source>
</evidence>
<dbReference type="RefSeq" id="WP_099152304.1">
    <property type="nucleotide sequence ID" value="NZ_PDUD01000026.1"/>
</dbReference>
<feature type="transmembrane region" description="Helical" evidence="1">
    <location>
        <begin position="98"/>
        <end position="117"/>
    </location>
</feature>
<dbReference type="Proteomes" id="UP000223913">
    <property type="component" value="Unassembled WGS sequence"/>
</dbReference>
<gene>
    <name evidence="2" type="ORF">CRP01_22205</name>
</gene>
<dbReference type="PANTHER" id="PTHR40031:SF1">
    <property type="entry name" value="MEMBRANE-BOUND METAL-DEPENDENT HYDROLASE"/>
    <property type="match status" value="1"/>
</dbReference>
<dbReference type="PANTHER" id="PTHR40031">
    <property type="entry name" value="HYPOTHETICAL MEMBRANE SPANNING PROTEIN"/>
    <property type="match status" value="1"/>
</dbReference>
<dbReference type="InterPro" id="IPR053170">
    <property type="entry name" value="Transcription_regulator"/>
</dbReference>
<keyword evidence="1" id="KW-0812">Transmembrane</keyword>
<evidence type="ECO:0000313" key="3">
    <source>
        <dbReference type="Proteomes" id="UP000223913"/>
    </source>
</evidence>
<dbReference type="Pfam" id="PF04307">
    <property type="entry name" value="YdjM"/>
    <property type="match status" value="2"/>
</dbReference>
<protein>
    <recommendedName>
        <fullName evidence="4">Metal-dependent hydrolase</fullName>
    </recommendedName>
</protein>
<feature type="transmembrane region" description="Helical" evidence="1">
    <location>
        <begin position="58"/>
        <end position="77"/>
    </location>
</feature>
<name>A0A2D0N7A4_FLAN2</name>
<organism evidence="2 3">
    <name type="scientific">Flavilitoribacter nigricans (strain ATCC 23147 / DSM 23189 / NBRC 102662 / NCIMB 1420 / SS-2)</name>
    <name type="common">Lewinella nigricans</name>
    <dbReference type="NCBI Taxonomy" id="1122177"/>
    <lineage>
        <taxon>Bacteria</taxon>
        <taxon>Pseudomonadati</taxon>
        <taxon>Bacteroidota</taxon>
        <taxon>Saprospiria</taxon>
        <taxon>Saprospirales</taxon>
        <taxon>Lewinellaceae</taxon>
        <taxon>Flavilitoribacter</taxon>
    </lineage>
</organism>
<feature type="transmembrane region" description="Helical" evidence="1">
    <location>
        <begin position="192"/>
        <end position="215"/>
    </location>
</feature>
<feature type="transmembrane region" description="Helical" evidence="1">
    <location>
        <begin position="227"/>
        <end position="245"/>
    </location>
</feature>
<dbReference type="AlphaFoldDB" id="A0A2D0N7A4"/>
<comment type="caution">
    <text evidence="2">The sequence shown here is derived from an EMBL/GenBank/DDBJ whole genome shotgun (WGS) entry which is preliminary data.</text>
</comment>
<proteinExistence type="predicted"/>
<keyword evidence="1" id="KW-0472">Membrane</keyword>
<keyword evidence="3" id="KW-1185">Reference proteome</keyword>
<keyword evidence="1" id="KW-1133">Transmembrane helix</keyword>
<dbReference type="OrthoDB" id="9781927at2"/>
<sequence length="407" mass="46765">MDSLTQITLGAAVGEVVLGKKVGNRAMLWGAIAGTLPDLDVVANVVSDEISALAFHRAITHSALFAIVAPLGMAWLTHRLYIKREERQGRFRYDLTKVWLGLMAIITLGSIGMPIGIFDTLKIGFAVSSTMIALVIMVYTRERWRKRQSLNSNASVRGWAWLFFWAILTHPLLDCCTTYGTQLFQPFWDYRVAFNNVSVVDPLYTLPFLVCVIIASRITNNYPRRRLFNWLGIGLSSAYLLFTFFNKYQVDQVFQRSLDDEQIVYKRFSTYPTIFNNLLWQGIAEGDSNYYHGVYSILDEDPKVESFTIIPKNHEFLHPHEGDRVIEILQWFSNNYYSVSRLDGGDLQFNDLRFGSIDQTFDESSDYIFSFRLSLDEEHIIEAHQRRARGQAAENAMSDLWERLKGK</sequence>
<dbReference type="EMBL" id="PDUD01000026">
    <property type="protein sequence ID" value="PHN04278.1"/>
    <property type="molecule type" value="Genomic_DNA"/>
</dbReference>
<reference evidence="2 3" key="1">
    <citation type="submission" date="2017-10" db="EMBL/GenBank/DDBJ databases">
        <title>The draft genome sequence of Lewinella nigricans NBRC 102662.</title>
        <authorList>
            <person name="Wang K."/>
        </authorList>
    </citation>
    <scope>NUCLEOTIDE SEQUENCE [LARGE SCALE GENOMIC DNA]</scope>
    <source>
        <strain evidence="2 3">NBRC 102662</strain>
    </source>
</reference>
<feature type="transmembrane region" description="Helical" evidence="1">
    <location>
        <begin position="159"/>
        <end position="180"/>
    </location>
</feature>
<evidence type="ECO:0008006" key="4">
    <source>
        <dbReference type="Google" id="ProtNLM"/>
    </source>
</evidence>